<keyword evidence="4" id="KW-1185">Reference proteome</keyword>
<dbReference type="Pfam" id="PF13041">
    <property type="entry name" value="PPR_2"/>
    <property type="match status" value="1"/>
</dbReference>
<proteinExistence type="predicted"/>
<dbReference type="GO" id="GO:0003723">
    <property type="term" value="F:RNA binding"/>
    <property type="evidence" value="ECO:0007669"/>
    <property type="project" value="InterPro"/>
</dbReference>
<feature type="repeat" description="PPR" evidence="2">
    <location>
        <begin position="87"/>
        <end position="121"/>
    </location>
</feature>
<dbReference type="AlphaFoldDB" id="A0A8T2RE14"/>
<feature type="repeat" description="PPR" evidence="2">
    <location>
        <begin position="415"/>
        <end position="445"/>
    </location>
</feature>
<dbReference type="InterPro" id="IPR011990">
    <property type="entry name" value="TPR-like_helical_dom_sf"/>
</dbReference>
<dbReference type="NCBIfam" id="TIGR00756">
    <property type="entry name" value="PPR"/>
    <property type="match status" value="2"/>
</dbReference>
<dbReference type="FunFam" id="1.25.40.10:FF:000343">
    <property type="entry name" value="Pentatricopeptide repeat-containing protein At3g58590"/>
    <property type="match status" value="2"/>
</dbReference>
<comment type="caution">
    <text evidence="3">The sequence shown here is derived from an EMBL/GenBank/DDBJ whole genome shotgun (WGS) entry which is preliminary data.</text>
</comment>
<reference evidence="3 4" key="1">
    <citation type="submission" date="2021-08" db="EMBL/GenBank/DDBJ databases">
        <title>WGS assembly of Ceratopteris richardii.</title>
        <authorList>
            <person name="Marchant D.B."/>
            <person name="Chen G."/>
            <person name="Jenkins J."/>
            <person name="Shu S."/>
            <person name="Leebens-Mack J."/>
            <person name="Grimwood J."/>
            <person name="Schmutz J."/>
            <person name="Soltis P."/>
            <person name="Soltis D."/>
            <person name="Chen Z.-H."/>
        </authorList>
    </citation>
    <scope>NUCLEOTIDE SEQUENCE [LARGE SCALE GENOMIC DNA]</scope>
    <source>
        <strain evidence="3">Whitten #5841</strain>
        <tissue evidence="3">Leaf</tissue>
    </source>
</reference>
<dbReference type="Gene3D" id="1.25.40.10">
    <property type="entry name" value="Tetratricopeptide repeat domain"/>
    <property type="match status" value="5"/>
</dbReference>
<dbReference type="PANTHER" id="PTHR47926:SF361">
    <property type="entry name" value="PENTACOTRIPEPTIDE-REPEAT REGION OF PRORP DOMAIN-CONTAINING PROTEIN"/>
    <property type="match status" value="1"/>
</dbReference>
<dbReference type="FunFam" id="1.25.40.10:FF:000158">
    <property type="entry name" value="pentatricopeptide repeat-containing protein At2g33680"/>
    <property type="match status" value="1"/>
</dbReference>
<dbReference type="InterPro" id="IPR002885">
    <property type="entry name" value="PPR_rpt"/>
</dbReference>
<dbReference type="InterPro" id="IPR046960">
    <property type="entry name" value="PPR_At4g14850-like_plant"/>
</dbReference>
<dbReference type="PANTHER" id="PTHR47926">
    <property type="entry name" value="PENTATRICOPEPTIDE REPEAT-CONTAINING PROTEIN"/>
    <property type="match status" value="1"/>
</dbReference>
<dbReference type="GO" id="GO:0009451">
    <property type="term" value="P:RNA modification"/>
    <property type="evidence" value="ECO:0007669"/>
    <property type="project" value="InterPro"/>
</dbReference>
<name>A0A8T2RE14_CERRI</name>
<evidence type="ECO:0000313" key="4">
    <source>
        <dbReference type="Proteomes" id="UP000825935"/>
    </source>
</evidence>
<keyword evidence="1" id="KW-0677">Repeat</keyword>
<gene>
    <name evidence="3" type="ORF">KP509_27G014200</name>
</gene>
<evidence type="ECO:0000256" key="2">
    <source>
        <dbReference type="PROSITE-ProRule" id="PRU00708"/>
    </source>
</evidence>
<sequence>MKISNACGDGSCTGILSAQFCIPAYVSLLKACIRSRSLIDTRHLYTQLVHYGISSNGLLGNLLVVAFAKCGAIHDALHICFSLPRRTIISWSSIVCAYVECCDWLGALRSFRTMLDDGINPSATAFASVFKACGNLAELDHGRTLHAEALKRGITSAVFVGNTLLNMYGKCNAMEDAEVTFCLLPERNVVSWTAMLSIYIEQNQGCQALLLYRQMLDEDANSNLLTVSFVLKACDILANSDKFYSLPQEVDNRKVLEIGYALHAYARRRGFASNPVIGTTILCMYSKCKAIIEAESAFNALSLQDIVAWNAMLSAYKSHGLEEETLLLYKHMQHEGLAPNQISFMIVLEACGNMAKRNYSYSSIALDIAYGLHSDIRKACYANDDFVNTALMSAYGNCGALMDVEMIFGALHVRSMATWTAMLRAYMDQGEVEKALSFYSQMQENIIVDDIMFLAILQLCSETGCLIYFKQTHYTLVVVGFDKIPFIVSSIITGYGSCASMLDGQATFAGFEEPTLESWNACIAGYSVVGKLSASFHILEELRMAGVRPDEATFVSVFVACSHCGRIRESFEYLWSMEKDYGLTPDVKHYTTSIDLLGRVGQLQKAMQLLKGLPAQADSAAWSSLLGACCMHSDAMLAEIVFEYAARVHADQVDTYVLLSNVYALNKCAENVT</sequence>
<dbReference type="PROSITE" id="PS51375">
    <property type="entry name" value="PPR"/>
    <property type="match status" value="4"/>
</dbReference>
<feature type="repeat" description="PPR" evidence="2">
    <location>
        <begin position="305"/>
        <end position="339"/>
    </location>
</feature>
<evidence type="ECO:0000256" key="1">
    <source>
        <dbReference type="ARBA" id="ARBA00022737"/>
    </source>
</evidence>
<dbReference type="OrthoDB" id="185373at2759"/>
<dbReference type="EMBL" id="CM035432">
    <property type="protein sequence ID" value="KAH7294702.1"/>
    <property type="molecule type" value="Genomic_DNA"/>
</dbReference>
<protein>
    <recommendedName>
        <fullName evidence="5">Pentatricopeptide repeat-containing protein</fullName>
    </recommendedName>
</protein>
<evidence type="ECO:0000313" key="3">
    <source>
        <dbReference type="EMBL" id="KAH7294702.1"/>
    </source>
</evidence>
<dbReference type="GO" id="GO:0048731">
    <property type="term" value="P:system development"/>
    <property type="evidence" value="ECO:0007669"/>
    <property type="project" value="UniProtKB-ARBA"/>
</dbReference>
<evidence type="ECO:0008006" key="5">
    <source>
        <dbReference type="Google" id="ProtNLM"/>
    </source>
</evidence>
<dbReference type="Proteomes" id="UP000825935">
    <property type="component" value="Chromosome 27"/>
</dbReference>
<dbReference type="Pfam" id="PF01535">
    <property type="entry name" value="PPR"/>
    <property type="match status" value="4"/>
</dbReference>
<accession>A0A8T2RE14</accession>
<feature type="repeat" description="PPR" evidence="2">
    <location>
        <begin position="515"/>
        <end position="549"/>
    </location>
</feature>
<organism evidence="3 4">
    <name type="scientific">Ceratopteris richardii</name>
    <name type="common">Triangle waterfern</name>
    <dbReference type="NCBI Taxonomy" id="49495"/>
    <lineage>
        <taxon>Eukaryota</taxon>
        <taxon>Viridiplantae</taxon>
        <taxon>Streptophyta</taxon>
        <taxon>Embryophyta</taxon>
        <taxon>Tracheophyta</taxon>
        <taxon>Polypodiopsida</taxon>
        <taxon>Polypodiidae</taxon>
        <taxon>Polypodiales</taxon>
        <taxon>Pteridineae</taxon>
        <taxon>Pteridaceae</taxon>
        <taxon>Parkerioideae</taxon>
        <taxon>Ceratopteris</taxon>
    </lineage>
</organism>